<sequence>MVLTKKQTILAFTLTLLTFVMGTSEFVIVGLLSEVAQDLNVSVAAAGTLVSGFAIAYAVGTPLLTGWVSRFPKYPLMLVLIGIFILGNVVSALTSSFNVLLAARIFTAVASGVLTALAMTIASVTMPAAKRSSVIALIFAGFTFANVLGVPLGTFIGQLGSWHLTFWVTAALGLVAFIISLFVLPKLKASGASSLKQQLVLFKDPKILIAFFIPTFSIAGTYAIYTYIAPILEGELGIASRSVGLVLLVYGIFSIASNFLAGKIASSKGIGHLRYAFIVQAFIIASLFVTMGFTVAGLISIMLMAITLYMMNATIQVYLMDRAEAYSSGARDLASSLTPVSVNVGITLGSALGGLVVANGSLPYLALVGGACALIASALSFISYNMDKS</sequence>
<dbReference type="SUPFAM" id="SSF103473">
    <property type="entry name" value="MFS general substrate transporter"/>
    <property type="match status" value="1"/>
</dbReference>
<dbReference type="EMBL" id="JAUSUA010000002">
    <property type="protein sequence ID" value="MDQ0207349.1"/>
    <property type="molecule type" value="Genomic_DNA"/>
</dbReference>
<evidence type="ECO:0000256" key="5">
    <source>
        <dbReference type="ARBA" id="ARBA00022989"/>
    </source>
</evidence>
<keyword evidence="10" id="KW-1185">Reference proteome</keyword>
<feature type="transmembrane region" description="Helical" evidence="7">
    <location>
        <begin position="44"/>
        <end position="64"/>
    </location>
</feature>
<evidence type="ECO:0000256" key="4">
    <source>
        <dbReference type="ARBA" id="ARBA00022692"/>
    </source>
</evidence>
<dbReference type="InterPro" id="IPR036259">
    <property type="entry name" value="MFS_trans_sf"/>
</dbReference>
<dbReference type="PANTHER" id="PTHR43124">
    <property type="entry name" value="PURINE EFFLUX PUMP PBUE"/>
    <property type="match status" value="1"/>
</dbReference>
<evidence type="ECO:0000256" key="6">
    <source>
        <dbReference type="ARBA" id="ARBA00023136"/>
    </source>
</evidence>
<evidence type="ECO:0000256" key="2">
    <source>
        <dbReference type="ARBA" id="ARBA00022448"/>
    </source>
</evidence>
<feature type="domain" description="Major facilitator superfamily (MFS) profile" evidence="8">
    <location>
        <begin position="10"/>
        <end position="388"/>
    </location>
</feature>
<evidence type="ECO:0000256" key="3">
    <source>
        <dbReference type="ARBA" id="ARBA00022475"/>
    </source>
</evidence>
<feature type="transmembrane region" description="Helical" evidence="7">
    <location>
        <begin position="207"/>
        <end position="232"/>
    </location>
</feature>
<dbReference type="InterPro" id="IPR011701">
    <property type="entry name" value="MFS"/>
</dbReference>
<keyword evidence="4 7" id="KW-0812">Transmembrane</keyword>
<dbReference type="PANTHER" id="PTHR43124:SF3">
    <property type="entry name" value="CHLORAMPHENICOL EFFLUX PUMP RV0191"/>
    <property type="match status" value="1"/>
</dbReference>
<comment type="caution">
    <text evidence="9">The sequence shown here is derived from an EMBL/GenBank/DDBJ whole genome shotgun (WGS) entry which is preliminary data.</text>
</comment>
<feature type="transmembrane region" description="Helical" evidence="7">
    <location>
        <begin position="364"/>
        <end position="384"/>
    </location>
</feature>
<dbReference type="InterPro" id="IPR050189">
    <property type="entry name" value="MFS_Efflux_Transporters"/>
</dbReference>
<proteinExistence type="predicted"/>
<dbReference type="PROSITE" id="PS50850">
    <property type="entry name" value="MFS"/>
    <property type="match status" value="1"/>
</dbReference>
<evidence type="ECO:0000256" key="7">
    <source>
        <dbReference type="SAM" id="Phobius"/>
    </source>
</evidence>
<reference evidence="9 10" key="1">
    <citation type="submission" date="2023-07" db="EMBL/GenBank/DDBJ databases">
        <title>Genomic Encyclopedia of Type Strains, Phase IV (KMG-IV): sequencing the most valuable type-strain genomes for metagenomic binning, comparative biology and taxonomic classification.</title>
        <authorList>
            <person name="Goeker M."/>
        </authorList>
    </citation>
    <scope>NUCLEOTIDE SEQUENCE [LARGE SCALE GENOMIC DNA]</scope>
    <source>
        <strain evidence="9 10">DSM 19154</strain>
    </source>
</reference>
<feature type="transmembrane region" description="Helical" evidence="7">
    <location>
        <begin position="76"/>
        <end position="95"/>
    </location>
</feature>
<keyword evidence="5 7" id="KW-1133">Transmembrane helix</keyword>
<accession>A0ABT9YHL4</accession>
<evidence type="ECO:0000256" key="1">
    <source>
        <dbReference type="ARBA" id="ARBA00004651"/>
    </source>
</evidence>
<keyword evidence="2" id="KW-0813">Transport</keyword>
<evidence type="ECO:0000313" key="9">
    <source>
        <dbReference type="EMBL" id="MDQ0207349.1"/>
    </source>
</evidence>
<dbReference type="Pfam" id="PF07690">
    <property type="entry name" value="MFS_1"/>
    <property type="match status" value="1"/>
</dbReference>
<organism evidence="9 10">
    <name type="scientific">Alkalicoccobacillus murimartini</name>
    <dbReference type="NCBI Taxonomy" id="171685"/>
    <lineage>
        <taxon>Bacteria</taxon>
        <taxon>Bacillati</taxon>
        <taxon>Bacillota</taxon>
        <taxon>Bacilli</taxon>
        <taxon>Bacillales</taxon>
        <taxon>Bacillaceae</taxon>
        <taxon>Alkalicoccobacillus</taxon>
    </lineage>
</organism>
<feature type="transmembrane region" description="Helical" evidence="7">
    <location>
        <begin position="164"/>
        <end position="187"/>
    </location>
</feature>
<dbReference type="Proteomes" id="UP001225034">
    <property type="component" value="Unassembled WGS sequence"/>
</dbReference>
<evidence type="ECO:0000259" key="8">
    <source>
        <dbReference type="PROSITE" id="PS50850"/>
    </source>
</evidence>
<feature type="transmembrane region" description="Helical" evidence="7">
    <location>
        <begin position="273"/>
        <end position="293"/>
    </location>
</feature>
<dbReference type="RefSeq" id="WP_306982557.1">
    <property type="nucleotide sequence ID" value="NZ_JAUSUA010000002.1"/>
</dbReference>
<feature type="transmembrane region" description="Helical" evidence="7">
    <location>
        <begin position="9"/>
        <end position="32"/>
    </location>
</feature>
<keyword evidence="3" id="KW-1003">Cell membrane</keyword>
<protein>
    <submittedName>
        <fullName evidence="9">MFS family arabinose efflux permease</fullName>
    </submittedName>
</protein>
<feature type="transmembrane region" description="Helical" evidence="7">
    <location>
        <begin position="238"/>
        <end position="261"/>
    </location>
</feature>
<dbReference type="Gene3D" id="1.20.1250.20">
    <property type="entry name" value="MFS general substrate transporter like domains"/>
    <property type="match status" value="1"/>
</dbReference>
<keyword evidence="6 7" id="KW-0472">Membrane</keyword>
<gene>
    <name evidence="9" type="ORF">J2S05_002148</name>
</gene>
<evidence type="ECO:0000313" key="10">
    <source>
        <dbReference type="Proteomes" id="UP001225034"/>
    </source>
</evidence>
<feature type="transmembrane region" description="Helical" evidence="7">
    <location>
        <begin position="340"/>
        <end position="358"/>
    </location>
</feature>
<dbReference type="CDD" id="cd17324">
    <property type="entry name" value="MFS_NepI_like"/>
    <property type="match status" value="1"/>
</dbReference>
<comment type="subcellular location">
    <subcellularLocation>
        <location evidence="1">Cell membrane</location>
        <topology evidence="1">Multi-pass membrane protein</topology>
    </subcellularLocation>
</comment>
<feature type="transmembrane region" description="Helical" evidence="7">
    <location>
        <begin position="134"/>
        <end position="158"/>
    </location>
</feature>
<name>A0ABT9YHL4_9BACI</name>
<feature type="transmembrane region" description="Helical" evidence="7">
    <location>
        <begin position="101"/>
        <end position="122"/>
    </location>
</feature>
<feature type="transmembrane region" description="Helical" evidence="7">
    <location>
        <begin position="299"/>
        <end position="319"/>
    </location>
</feature>
<dbReference type="InterPro" id="IPR020846">
    <property type="entry name" value="MFS_dom"/>
</dbReference>